<protein>
    <submittedName>
        <fullName evidence="2">Uncharacterized protein</fullName>
    </submittedName>
</protein>
<accession>A0AAD8UI31</accession>
<reference evidence="2" key="1">
    <citation type="submission" date="2021-12" db="EMBL/GenBank/DDBJ databases">
        <title>Comparative genomics, transcriptomics and evolutionary studies reveal genomic signatures of adaptation to plant cell wall in hemibiotrophic fungi.</title>
        <authorList>
            <consortium name="DOE Joint Genome Institute"/>
            <person name="Baroncelli R."/>
            <person name="Diaz J.F."/>
            <person name="Benocci T."/>
            <person name="Peng M."/>
            <person name="Battaglia E."/>
            <person name="Haridas S."/>
            <person name="Andreopoulos W."/>
            <person name="Labutti K."/>
            <person name="Pangilinan J."/>
            <person name="Floch G.L."/>
            <person name="Makela M.R."/>
            <person name="Henrissat B."/>
            <person name="Grigoriev I.V."/>
            <person name="Crouch J.A."/>
            <person name="De Vries R.P."/>
            <person name="Sukno S.A."/>
            <person name="Thon M.R."/>
        </authorList>
    </citation>
    <scope>NUCLEOTIDE SEQUENCE</scope>
    <source>
        <strain evidence="2">CBS 112980</strain>
    </source>
</reference>
<dbReference type="Proteomes" id="UP001244207">
    <property type="component" value="Unassembled WGS sequence"/>
</dbReference>
<sequence length="199" mass="22153">MTKGQKNQKCRQLEALREQGGPSDGIAVGLGYKDTYATQPDRSPRNISPANSLMAIIYIVRSTGTCRKTIWLFAKEKESKRRGRAHPSDGKRSLRIRLRPSSFGQRSKSSLTFSFNPTAWHTSLSRSSGRNVLEIGPTQSQQGHRHRHGGWHMHGSLGSAWKGNKETVTIRKLLQRFASSTRASSRQHQVSANTDASKA</sequence>
<dbReference type="AlphaFoldDB" id="A0AAD8UI31"/>
<keyword evidence="3" id="KW-1185">Reference proteome</keyword>
<dbReference type="GeneID" id="85386446"/>
<comment type="caution">
    <text evidence="2">The sequence shown here is derived from an EMBL/GenBank/DDBJ whole genome shotgun (WGS) entry which is preliminary data.</text>
</comment>
<gene>
    <name evidence="2" type="ORF">BDZ83DRAFT_355900</name>
</gene>
<evidence type="ECO:0000313" key="3">
    <source>
        <dbReference type="Proteomes" id="UP001244207"/>
    </source>
</evidence>
<feature type="region of interest" description="Disordered" evidence="1">
    <location>
        <begin position="137"/>
        <end position="162"/>
    </location>
</feature>
<evidence type="ECO:0000313" key="2">
    <source>
        <dbReference type="EMBL" id="KAK1724326.1"/>
    </source>
</evidence>
<organism evidence="2 3">
    <name type="scientific">Glomerella acutata</name>
    <name type="common">Colletotrichum acutatum</name>
    <dbReference type="NCBI Taxonomy" id="27357"/>
    <lineage>
        <taxon>Eukaryota</taxon>
        <taxon>Fungi</taxon>
        <taxon>Dikarya</taxon>
        <taxon>Ascomycota</taxon>
        <taxon>Pezizomycotina</taxon>
        <taxon>Sordariomycetes</taxon>
        <taxon>Hypocreomycetidae</taxon>
        <taxon>Glomerellales</taxon>
        <taxon>Glomerellaceae</taxon>
        <taxon>Colletotrichum</taxon>
        <taxon>Colletotrichum acutatum species complex</taxon>
    </lineage>
</organism>
<feature type="region of interest" description="Disordered" evidence="1">
    <location>
        <begin position="178"/>
        <end position="199"/>
    </location>
</feature>
<dbReference type="RefSeq" id="XP_060364381.1">
    <property type="nucleotide sequence ID" value="XM_060502547.1"/>
</dbReference>
<name>A0AAD8UI31_GLOAC</name>
<dbReference type="EMBL" id="JAHMHS010000053">
    <property type="protein sequence ID" value="KAK1724326.1"/>
    <property type="molecule type" value="Genomic_DNA"/>
</dbReference>
<proteinExistence type="predicted"/>
<evidence type="ECO:0000256" key="1">
    <source>
        <dbReference type="SAM" id="MobiDB-lite"/>
    </source>
</evidence>